<keyword evidence="2" id="KW-0456">Lyase</keyword>
<dbReference type="InterPro" id="IPR015176">
    <property type="entry name" value="Lyase_N"/>
</dbReference>
<dbReference type="InterPro" id="IPR011071">
    <property type="entry name" value="Lyase_8-like_C"/>
</dbReference>
<reference evidence="7" key="1">
    <citation type="journal article" date="2018" name="MSphere">
        <title>Fusobacterium Genomics Using MinION and Illumina Sequencing Enables Genome Completion and Correction.</title>
        <authorList>
            <person name="Todd S.M."/>
            <person name="Settlage R.E."/>
            <person name="Lahmers K.K."/>
            <person name="Slade D.J."/>
        </authorList>
    </citation>
    <scope>NUCLEOTIDE SEQUENCE [LARGE SCALE GENOMIC DNA]</scope>
    <source>
        <strain evidence="7">ATCC 9817</strain>
    </source>
</reference>
<dbReference type="InterPro" id="IPR039174">
    <property type="entry name" value="Chondroitin_ABC_lyase"/>
</dbReference>
<feature type="domain" description="Polysaccharide lyase family 8 central" evidence="3">
    <location>
        <begin position="586"/>
        <end position="822"/>
    </location>
</feature>
<dbReference type="PANTHER" id="PTHR37322:SF3">
    <property type="entry name" value="CHONDROITIN SULFATE ABC EXOLYASE"/>
    <property type="match status" value="1"/>
</dbReference>
<proteinExistence type="inferred from homology"/>
<dbReference type="Gene3D" id="2.60.120.430">
    <property type="entry name" value="Galactose-binding lectin"/>
    <property type="match status" value="1"/>
</dbReference>
<evidence type="ECO:0000313" key="7">
    <source>
        <dbReference type="Proteomes" id="UP000240258"/>
    </source>
</evidence>
<evidence type="ECO:0008006" key="8">
    <source>
        <dbReference type="Google" id="ProtNLM"/>
    </source>
</evidence>
<dbReference type="SUPFAM" id="SSF49863">
    <property type="entry name" value="Hyaluronate lyase-like, C-terminal domain"/>
    <property type="match status" value="1"/>
</dbReference>
<evidence type="ECO:0000313" key="6">
    <source>
        <dbReference type="EMBL" id="AVQ18406.1"/>
    </source>
</evidence>
<dbReference type="SUPFAM" id="SSF49785">
    <property type="entry name" value="Galactose-binding domain-like"/>
    <property type="match status" value="1"/>
</dbReference>
<evidence type="ECO:0000259" key="5">
    <source>
        <dbReference type="Pfam" id="PF09093"/>
    </source>
</evidence>
<dbReference type="InterPro" id="IPR014718">
    <property type="entry name" value="GH-type_carb-bd"/>
</dbReference>
<comment type="similarity">
    <text evidence="1">Belongs to the polysaccharide lyase 8 family.</text>
</comment>
<feature type="domain" description="Lyase N-terminal" evidence="4">
    <location>
        <begin position="35"/>
        <end position="192"/>
    </location>
</feature>
<dbReference type="Pfam" id="PF09093">
    <property type="entry name" value="Lyase_catalyt"/>
    <property type="match status" value="1"/>
</dbReference>
<dbReference type="SUPFAM" id="SSF48230">
    <property type="entry name" value="Chondroitin AC/alginate lyase"/>
    <property type="match status" value="1"/>
</dbReference>
<dbReference type="InterPro" id="IPR003159">
    <property type="entry name" value="Lyase_8_central_dom"/>
</dbReference>
<evidence type="ECO:0000256" key="1">
    <source>
        <dbReference type="ARBA" id="ARBA00006699"/>
    </source>
</evidence>
<dbReference type="InterPro" id="IPR008979">
    <property type="entry name" value="Galactose-bd-like_sf"/>
</dbReference>
<evidence type="ECO:0000259" key="4">
    <source>
        <dbReference type="Pfam" id="PF09092"/>
    </source>
</evidence>
<dbReference type="PIRSF" id="PIRSF034515">
    <property type="entry name" value="Chondroitinase"/>
    <property type="match status" value="1"/>
</dbReference>
<feature type="domain" description="Lyase catalytic" evidence="5">
    <location>
        <begin position="222"/>
        <end position="555"/>
    </location>
</feature>
<dbReference type="Gene3D" id="1.50.10.100">
    <property type="entry name" value="Chondroitin AC/alginate lyase"/>
    <property type="match status" value="1"/>
</dbReference>
<gene>
    <name evidence="6" type="ORF">C4N19_04665</name>
</gene>
<dbReference type="PANTHER" id="PTHR37322">
    <property type="match status" value="1"/>
</dbReference>
<dbReference type="InterPro" id="IPR015177">
    <property type="entry name" value="Lyase_catalyt"/>
</dbReference>
<dbReference type="SUPFAM" id="SSF74650">
    <property type="entry name" value="Galactose mutarotase-like"/>
    <property type="match status" value="1"/>
</dbReference>
<dbReference type="InterPro" id="IPR024200">
    <property type="entry name" value="Chondroitinase_ABC_I"/>
</dbReference>
<organism evidence="6 7">
    <name type="scientific">Fusobacterium mortiferum ATCC 9817</name>
    <dbReference type="NCBI Taxonomy" id="469616"/>
    <lineage>
        <taxon>Bacteria</taxon>
        <taxon>Fusobacteriati</taxon>
        <taxon>Fusobacteriota</taxon>
        <taxon>Fusobacteriia</taxon>
        <taxon>Fusobacteriales</taxon>
        <taxon>Fusobacteriaceae</taxon>
        <taxon>Fusobacterium</taxon>
    </lineage>
</organism>
<evidence type="ECO:0000256" key="2">
    <source>
        <dbReference type="ARBA" id="ARBA00023239"/>
    </source>
</evidence>
<name>A0ABM6TVY8_FUSMR</name>
<dbReference type="EMBL" id="CP028102">
    <property type="protein sequence ID" value="AVQ18406.1"/>
    <property type="molecule type" value="Genomic_DNA"/>
</dbReference>
<accession>A0ABM6TVY8</accession>
<dbReference type="Pfam" id="PF02278">
    <property type="entry name" value="Lyase_8"/>
    <property type="match status" value="1"/>
</dbReference>
<dbReference type="Pfam" id="PF09092">
    <property type="entry name" value="Lyase_N"/>
    <property type="match status" value="1"/>
</dbReference>
<evidence type="ECO:0000259" key="3">
    <source>
        <dbReference type="Pfam" id="PF02278"/>
    </source>
</evidence>
<dbReference type="Gene3D" id="2.70.98.10">
    <property type="match status" value="1"/>
</dbReference>
<dbReference type="InterPro" id="IPR011013">
    <property type="entry name" value="Gal_mutarotase_sf_dom"/>
</dbReference>
<keyword evidence="7" id="KW-1185">Reference proteome</keyword>
<dbReference type="Proteomes" id="UP000240258">
    <property type="component" value="Chromosome"/>
</dbReference>
<dbReference type="Gene3D" id="2.60.220.10">
    <property type="entry name" value="Polysaccharide lyase family 8-like, C-terminal"/>
    <property type="match status" value="1"/>
</dbReference>
<sequence>MRKEVMMTRKNRITFRKMLLSIAVLINSYAYGNYQFEGGIPENIIVGKNSKIEISKEIVKDGEQSLKWKFKKGDKLSIKGDVGYKPFQEGGKEKSRASFAMWIYNKTPIKDKLKVEFKKYGETKSYFEINMDFTGWRTMWVQYDRDMKGRAITGMDEIVFVAPNSDGEIYLDQIIPSILIDPRYNARDEQVNFVNLPADYTANAHWMALYKNYNQIKKSNLKEITSQERIGLQKIGEKLRKDILKSVKVKDKNIREKREKLEEYKKQFLATPQLIEIYEELSKEEFALIDYLPLQEFGTYLRELAYMYNSTNDKNQQEEIYSIFKDALDFMYSQGWTKGSSQGTIHHLGYNIREVYQSILLMREPLLSHRDLIKAKEMVMWYSAMGMIYTPSEEIKGVNIDVLNTMLSGMLTAIMLNEDERVATAQLRQFNNYLAYGINYTPGLSGGFKDDGSVFHHMQNYPAYAKGAFEGLTPIIYYLGNTDFALDEIAYNKVKKSVLMSRIYSNKYNWLISISGRHPNDSFKISTDVFRYTAYGKKEGIDKELAEAYLRLDSDGKFAKELKKLGYREEETPNGAWTMNMGSLQLHRRDEWLVGVKGFSRYLVGNETYKKNNLYGRYMSYGTVQILQNSLKESGFVQEGWNWAHYPGTTAIALPLEEMKSSIAQVDTFSGIEEMLLSDETYSGGNNLNNNGMFAMKLHENPKYNGSHRARKSVFFFDNRVVLLGSNIENDDKVNETHTTLFQNYLGDGKIEKVEKVTKGDIVLIDSQNNIYAVADGEVHYKREKQHSFDQKEGTPTENNYELAYINHGKNPKDKGYEYSILVKGNEEEQNKFKIDKGYEVLKKDYNAHIVEDKVSKMRGYALFESGKIKDRYISEIDTPSMIMIAPMEAGIELSFVDPDLRLYEGRDESQYDKNGKMREVSIYSRAWNKNNSIPHTSKVVLNGKYKLEENKGIKVEYQDEKTILYITTTYSKVIKIKLQKI</sequence>
<protein>
    <recommendedName>
        <fullName evidence="8">Polysaccharide lyase family 8, super-sandwich domain protein</fullName>
    </recommendedName>
</protein>
<dbReference type="InterPro" id="IPR008929">
    <property type="entry name" value="Chondroitin_lyas"/>
</dbReference>